<feature type="region of interest" description="Disordered" evidence="1">
    <location>
        <begin position="1"/>
        <end position="26"/>
    </location>
</feature>
<dbReference type="EMBL" id="JAEMGP010000026">
    <property type="protein sequence ID" value="KAG5194500.1"/>
    <property type="molecule type" value="Genomic_DNA"/>
</dbReference>
<organism evidence="2 3">
    <name type="scientific">Ovis aries</name>
    <name type="common">Sheep</name>
    <dbReference type="NCBI Taxonomy" id="9940"/>
    <lineage>
        <taxon>Eukaryota</taxon>
        <taxon>Metazoa</taxon>
        <taxon>Chordata</taxon>
        <taxon>Craniata</taxon>
        <taxon>Vertebrata</taxon>
        <taxon>Euteleostomi</taxon>
        <taxon>Mammalia</taxon>
        <taxon>Eutheria</taxon>
        <taxon>Laurasiatheria</taxon>
        <taxon>Artiodactyla</taxon>
        <taxon>Ruminantia</taxon>
        <taxon>Pecora</taxon>
        <taxon>Bovidae</taxon>
        <taxon>Caprinae</taxon>
        <taxon>Ovis</taxon>
    </lineage>
</organism>
<accession>A0A836CPW0</accession>
<proteinExistence type="predicted"/>
<evidence type="ECO:0000256" key="1">
    <source>
        <dbReference type="SAM" id="MobiDB-lite"/>
    </source>
</evidence>
<feature type="compositionally biased region" description="Basic and acidic residues" evidence="1">
    <location>
        <begin position="16"/>
        <end position="26"/>
    </location>
</feature>
<evidence type="ECO:0000313" key="2">
    <source>
        <dbReference type="EMBL" id="KAG5194500.1"/>
    </source>
</evidence>
<gene>
    <name evidence="2" type="ORF">JEQ12_013297</name>
</gene>
<name>A0A836CPW0_SHEEP</name>
<comment type="caution">
    <text evidence="2">The sequence shown here is derived from an EMBL/GenBank/DDBJ whole genome shotgun (WGS) entry which is preliminary data.</text>
</comment>
<evidence type="ECO:0000313" key="3">
    <source>
        <dbReference type="Proteomes" id="UP000664991"/>
    </source>
</evidence>
<sequence>MASGGLGWVPPGRLQISRDAKKGEDSRTLVQVERGVGTGERLQDISGSNLVTASWSRQLSPLPEMQKGTRETSASAVLLDESFWLKEHPPPTLETGLGSGLEKAMAGKGHAPGCCACLTPYQEHRVNPAQLKGHLVDNRDGQIRFGHPEAFLWVEQGCDSPADSAPTVPPDLLMELPCEESTPSHPARQQVGDAAVSPQTVLFSSSSLWSRHLHEISVWLGSEGAGPQFSSVKELIPGFCPGKRKTLPISVCESVEIVSAEPQP</sequence>
<protein>
    <submittedName>
        <fullName evidence="2">Uncharacterized protein</fullName>
    </submittedName>
</protein>
<dbReference type="AlphaFoldDB" id="A0A836CPW0"/>
<reference evidence="2 3" key="1">
    <citation type="submission" date="2020-12" db="EMBL/GenBank/DDBJ databases">
        <title>De novo assembly of Tibetan sheep genome.</title>
        <authorList>
            <person name="Li X."/>
        </authorList>
    </citation>
    <scope>NUCLEOTIDE SEQUENCE [LARGE SCALE GENOMIC DNA]</scope>
    <source>
        <tissue evidence="2">Heart</tissue>
    </source>
</reference>
<dbReference type="Proteomes" id="UP000664991">
    <property type="component" value="Chromosome 26"/>
</dbReference>